<dbReference type="Proteomes" id="UP000254848">
    <property type="component" value="Unassembled WGS sequence"/>
</dbReference>
<reference evidence="1 2" key="1">
    <citation type="submission" date="2018-07" db="EMBL/GenBank/DDBJ databases">
        <title>Genomic Encyclopedia of Type Strains, Phase IV (KMG-IV): sequencing the most valuable type-strain genomes for metagenomic binning, comparative biology and taxonomic classification.</title>
        <authorList>
            <person name="Goeker M."/>
        </authorList>
    </citation>
    <scope>NUCLEOTIDE SEQUENCE [LARGE SCALE GENOMIC DNA]</scope>
    <source>
        <strain evidence="1 2">DSM 103736</strain>
    </source>
</reference>
<dbReference type="RefSeq" id="WP_115458410.1">
    <property type="nucleotide sequence ID" value="NZ_QRAP01000004.1"/>
</dbReference>
<dbReference type="Pfam" id="PF12059">
    <property type="entry name" value="DUF3540"/>
    <property type="match status" value="1"/>
</dbReference>
<organism evidence="1 2">
    <name type="scientific">Enterobacillus tribolii</name>
    <dbReference type="NCBI Taxonomy" id="1487935"/>
    <lineage>
        <taxon>Bacteria</taxon>
        <taxon>Pseudomonadati</taxon>
        <taxon>Pseudomonadota</taxon>
        <taxon>Gammaproteobacteria</taxon>
        <taxon>Enterobacterales</taxon>
        <taxon>Hafniaceae</taxon>
        <taxon>Enterobacillus</taxon>
    </lineage>
</organism>
<dbReference type="AlphaFoldDB" id="A0A370QS55"/>
<evidence type="ECO:0000313" key="2">
    <source>
        <dbReference type="Proteomes" id="UP000254848"/>
    </source>
</evidence>
<dbReference type="EMBL" id="QRAP01000004">
    <property type="protein sequence ID" value="RDK92088.1"/>
    <property type="molecule type" value="Genomic_DNA"/>
</dbReference>
<evidence type="ECO:0000313" key="1">
    <source>
        <dbReference type="EMBL" id="RDK92088.1"/>
    </source>
</evidence>
<dbReference type="OrthoDB" id="6119047at2"/>
<gene>
    <name evidence="1" type="ORF">C8D90_104246</name>
</gene>
<dbReference type="InterPro" id="IPR021927">
    <property type="entry name" value="DUF3540"/>
</dbReference>
<comment type="caution">
    <text evidence="1">The sequence shown here is derived from an EMBL/GenBank/DDBJ whole genome shotgun (WGS) entry which is preliminary data.</text>
</comment>
<accession>A0A370QS55</accession>
<keyword evidence="2" id="KW-1185">Reference proteome</keyword>
<sequence length="211" mass="23092">MTNALLSPTLPLNLPLQTSGRVADILSDGSLIVESAGRGWHCRRAASCLLTPESGDVVLLARSDDDKLWLLAVLERAQPELTAQLSVNGDLAISARGGLTLSGERQLALDSQTLRVTADDGECAIRHLAFQSDEVSARVRIGRWLGDRCESVWHTLTQISQLSFRQVKQTEHVRAGQLDYQAEDYARLHARSTLITADTITKIDSEQIHVG</sequence>
<protein>
    <submittedName>
        <fullName evidence="1">Uncharacterized protein DUF3540</fullName>
    </submittedName>
</protein>
<proteinExistence type="predicted"/>
<name>A0A370QS55_9GAMM</name>